<evidence type="ECO:0000313" key="2">
    <source>
        <dbReference type="Proteomes" id="UP001607303"/>
    </source>
</evidence>
<evidence type="ECO:0000313" key="1">
    <source>
        <dbReference type="EMBL" id="KAL2744361.1"/>
    </source>
</evidence>
<comment type="caution">
    <text evidence="1">The sequence shown here is derived from an EMBL/GenBank/DDBJ whole genome shotgun (WGS) entry which is preliminary data.</text>
</comment>
<sequence length="77" mass="9391">MCSILWKLKIPILNYMQVWHKRKSKMIKYLLTSLTTICKIRFSDHSLVEPFIKHHAIRSEFTSLDNTFTFYRIDINW</sequence>
<proteinExistence type="predicted"/>
<protein>
    <submittedName>
        <fullName evidence="1">Uncharacterized protein</fullName>
    </submittedName>
</protein>
<keyword evidence="2" id="KW-1185">Reference proteome</keyword>
<accession>A0ABD2CH79</accession>
<gene>
    <name evidence="1" type="ORF">V1477_006903</name>
</gene>
<organism evidence="1 2">
    <name type="scientific">Vespula maculifrons</name>
    <name type="common">Eastern yellow jacket</name>
    <name type="synonym">Wasp</name>
    <dbReference type="NCBI Taxonomy" id="7453"/>
    <lineage>
        <taxon>Eukaryota</taxon>
        <taxon>Metazoa</taxon>
        <taxon>Ecdysozoa</taxon>
        <taxon>Arthropoda</taxon>
        <taxon>Hexapoda</taxon>
        <taxon>Insecta</taxon>
        <taxon>Pterygota</taxon>
        <taxon>Neoptera</taxon>
        <taxon>Endopterygota</taxon>
        <taxon>Hymenoptera</taxon>
        <taxon>Apocrita</taxon>
        <taxon>Aculeata</taxon>
        <taxon>Vespoidea</taxon>
        <taxon>Vespidae</taxon>
        <taxon>Vespinae</taxon>
        <taxon>Vespula</taxon>
    </lineage>
</organism>
<reference evidence="1 2" key="1">
    <citation type="journal article" date="2024" name="Ann. Entomol. Soc. Am.">
        <title>Genomic analyses of the southern and eastern yellowjacket wasps (Hymenoptera: Vespidae) reveal evolutionary signatures of social life.</title>
        <authorList>
            <person name="Catto M.A."/>
            <person name="Caine P.B."/>
            <person name="Orr S.E."/>
            <person name="Hunt B.G."/>
            <person name="Goodisman M.A.D."/>
        </authorList>
    </citation>
    <scope>NUCLEOTIDE SEQUENCE [LARGE SCALE GENOMIC DNA]</scope>
    <source>
        <strain evidence="1">232</strain>
        <tissue evidence="1">Head and thorax</tissue>
    </source>
</reference>
<dbReference type="AlphaFoldDB" id="A0ABD2CH79"/>
<dbReference type="EMBL" id="JAYRBN010000050">
    <property type="protein sequence ID" value="KAL2744361.1"/>
    <property type="molecule type" value="Genomic_DNA"/>
</dbReference>
<name>A0ABD2CH79_VESMC</name>
<dbReference type="Proteomes" id="UP001607303">
    <property type="component" value="Unassembled WGS sequence"/>
</dbReference>